<keyword evidence="1" id="KW-0812">Transmembrane</keyword>
<dbReference type="Proteomes" id="UP000250125">
    <property type="component" value="Chromosome"/>
</dbReference>
<keyword evidence="3" id="KW-1185">Reference proteome</keyword>
<sequence length="71" mass="7758">MRKLIYGISIFLTAIALFWPIIYGNVSALHELPGNPVLQAIVGVLLFGGIAYFAYEEEGGEANEREELTAS</sequence>
<organism evidence="2 3">
    <name type="scientific">Thermococcus siculi</name>
    <dbReference type="NCBI Taxonomy" id="72803"/>
    <lineage>
        <taxon>Archaea</taxon>
        <taxon>Methanobacteriati</taxon>
        <taxon>Methanobacteriota</taxon>
        <taxon>Thermococci</taxon>
        <taxon>Thermococcales</taxon>
        <taxon>Thermococcaceae</taxon>
        <taxon>Thermococcus</taxon>
    </lineage>
</organism>
<dbReference type="OrthoDB" id="97702at2157"/>
<evidence type="ECO:0000313" key="2">
    <source>
        <dbReference type="EMBL" id="ASJ07862.1"/>
    </source>
</evidence>
<keyword evidence="1" id="KW-1133">Transmembrane helix</keyword>
<protein>
    <submittedName>
        <fullName evidence="2">Uncharacterized protein</fullName>
    </submittedName>
</protein>
<dbReference type="EMBL" id="CP015103">
    <property type="protein sequence ID" value="ASJ07862.1"/>
    <property type="molecule type" value="Genomic_DNA"/>
</dbReference>
<gene>
    <name evidence="2" type="ORF">A3L11_00940</name>
</gene>
<proteinExistence type="predicted"/>
<feature type="transmembrane region" description="Helical" evidence="1">
    <location>
        <begin position="36"/>
        <end position="55"/>
    </location>
</feature>
<name>A0A2Z2MHH5_9EURY</name>
<evidence type="ECO:0000256" key="1">
    <source>
        <dbReference type="SAM" id="Phobius"/>
    </source>
</evidence>
<evidence type="ECO:0000313" key="3">
    <source>
        <dbReference type="Proteomes" id="UP000250125"/>
    </source>
</evidence>
<keyword evidence="1" id="KW-0472">Membrane</keyword>
<feature type="transmembrane region" description="Helical" evidence="1">
    <location>
        <begin position="5"/>
        <end position="24"/>
    </location>
</feature>
<dbReference type="KEGG" id="tsl:A3L11_00940"/>
<dbReference type="GeneID" id="33316761"/>
<accession>A0A2Z2MHH5</accession>
<dbReference type="RefSeq" id="WP_088855108.1">
    <property type="nucleotide sequence ID" value="NZ_CP015103.1"/>
</dbReference>
<dbReference type="AlphaFoldDB" id="A0A2Z2MHH5"/>
<reference evidence="2 3" key="1">
    <citation type="submission" date="2016-04" db="EMBL/GenBank/DDBJ databases">
        <title>Complete genome sequence of Thermococcus siculi type strain RG-20.</title>
        <authorList>
            <person name="Oger P.M."/>
        </authorList>
    </citation>
    <scope>NUCLEOTIDE SEQUENCE [LARGE SCALE GENOMIC DNA]</scope>
    <source>
        <strain evidence="2 3">RG-20</strain>
    </source>
</reference>